<keyword evidence="2" id="KW-1185">Reference proteome</keyword>
<dbReference type="AlphaFoldDB" id="A0A841PLE5"/>
<organism evidence="1 2">
    <name type="scientific">Geomicrobium halophilum</name>
    <dbReference type="NCBI Taxonomy" id="549000"/>
    <lineage>
        <taxon>Bacteria</taxon>
        <taxon>Bacillati</taxon>
        <taxon>Bacillota</taxon>
        <taxon>Bacilli</taxon>
        <taxon>Bacillales</taxon>
        <taxon>Geomicrobium</taxon>
    </lineage>
</organism>
<protein>
    <submittedName>
        <fullName evidence="1">F0F1-type ATP synthase assembly protein I</fullName>
    </submittedName>
</protein>
<dbReference type="Proteomes" id="UP000568839">
    <property type="component" value="Unassembled WGS sequence"/>
</dbReference>
<comment type="caution">
    <text evidence="1">The sequence shown here is derived from an EMBL/GenBank/DDBJ whole genome shotgun (WGS) entry which is preliminary data.</text>
</comment>
<gene>
    <name evidence="1" type="ORF">HNR44_001539</name>
</gene>
<name>A0A841PLE5_9BACL</name>
<dbReference type="EMBL" id="JACHHJ010000001">
    <property type="protein sequence ID" value="MBB6449590.1"/>
    <property type="molecule type" value="Genomic_DNA"/>
</dbReference>
<reference evidence="1 2" key="1">
    <citation type="submission" date="2020-08" db="EMBL/GenBank/DDBJ databases">
        <title>Genomic Encyclopedia of Type Strains, Phase IV (KMG-IV): sequencing the most valuable type-strain genomes for metagenomic binning, comparative biology and taxonomic classification.</title>
        <authorList>
            <person name="Goeker M."/>
        </authorList>
    </citation>
    <scope>NUCLEOTIDE SEQUENCE [LARGE SCALE GENOMIC DNA]</scope>
    <source>
        <strain evidence="1 2">DSM 21769</strain>
    </source>
</reference>
<sequence>MYSFLMLGLILLGVLGFVYGAYAVIRTLSYKSK</sequence>
<evidence type="ECO:0000313" key="1">
    <source>
        <dbReference type="EMBL" id="MBB6449590.1"/>
    </source>
</evidence>
<evidence type="ECO:0000313" key="2">
    <source>
        <dbReference type="Proteomes" id="UP000568839"/>
    </source>
</evidence>
<accession>A0A841PLE5</accession>
<proteinExistence type="predicted"/>